<proteinExistence type="predicted"/>
<keyword evidence="3" id="KW-0472">Membrane</keyword>
<comment type="subcellular location">
    <subcellularLocation>
        <location evidence="1">Membrane</location>
    </subcellularLocation>
</comment>
<dbReference type="Proteomes" id="UP000662888">
    <property type="component" value="Chromosome"/>
</dbReference>
<dbReference type="RefSeq" id="WP_206087317.1">
    <property type="nucleotide sequence ID" value="NZ_CP065053.1"/>
</dbReference>
<dbReference type="PANTHER" id="PTHR30332:SF24">
    <property type="entry name" value="SECRETIN GSPD-RELATED"/>
    <property type="match status" value="1"/>
</dbReference>
<dbReference type="PROSITE" id="PS51257">
    <property type="entry name" value="PROKAR_LIPOPROTEIN"/>
    <property type="match status" value="1"/>
</dbReference>
<dbReference type="InterPro" id="IPR004846">
    <property type="entry name" value="T2SS/T3SS_dom"/>
</dbReference>
<keyword evidence="8" id="KW-1185">Reference proteome</keyword>
<feature type="domain" description="Type II/III secretion system secretin-like" evidence="5">
    <location>
        <begin position="381"/>
        <end position="522"/>
    </location>
</feature>
<gene>
    <name evidence="7" type="ORF">IV454_18815</name>
</gene>
<evidence type="ECO:0000259" key="5">
    <source>
        <dbReference type="Pfam" id="PF00263"/>
    </source>
</evidence>
<reference evidence="7 8" key="1">
    <citation type="submission" date="2020-11" db="EMBL/GenBank/DDBJ databases">
        <authorList>
            <person name="Sun Q."/>
        </authorList>
    </citation>
    <scope>NUCLEOTIDE SEQUENCE [LARGE SCALE GENOMIC DNA]</scope>
    <source>
        <strain evidence="7 8">P8398</strain>
    </source>
</reference>
<dbReference type="NCBIfam" id="TIGR02520">
    <property type="entry name" value="pilus_B_mal_scr"/>
    <property type="match status" value="1"/>
</dbReference>
<sequence length="555" mass="56479">MKAGSMTALALCASLAACSDIAQRDPRTFGDPGDKIAQLSRQVGTARPLAAPVVLHADGIWLGHKTVKLASAPALPPVFGEPASFDRTVASLAELAERITMRSGIPTKVSPGALAVAGGALAPAAAAAAAAGAAGAGTVAPIVPPLNPAPPKSAVPRAEPVHIAYRNGNFQNFLDTVAARYGVYWKYASGTILFFHTEARSFQINALPGDATFSATVSSGAASSGGVSGGSGGGGGGSNGVSASNNQNTAVSSQLSVYSNLQKSIGAMLSPYGQVVASPATGSITVVDTPDAMERIAAFIDSENQAMARQIAINVTVLSVTLSDADEYGINWNLVYSNLLNTYGIRNTIAGAPGGGAAAFSAGVLASSNGKFAGSSLMIQALSQQGKVRRQTSASVVTLNNQPVPVQVAKQTSYLKSSDTTTSPLAGSTTSLTPGVVTSGFNMSILPHLLDDGTVMLQFSTDISALRQIRRVTSGSGSSGSSIESPELDTRNFLQRVAMKSNETLIISGFEQTDDDLDRQGVGHPANFVLGGALARKASKEVIVILVTPTTMAGG</sequence>
<name>A0AA48W9K3_9BURK</name>
<evidence type="ECO:0000256" key="4">
    <source>
        <dbReference type="SAM" id="MobiDB-lite"/>
    </source>
</evidence>
<accession>A0AA48W9K3</accession>
<evidence type="ECO:0000256" key="3">
    <source>
        <dbReference type="ARBA" id="ARBA00023136"/>
    </source>
</evidence>
<dbReference type="InterPro" id="IPR013359">
    <property type="entry name" value="Pilus_4B_PilN"/>
</dbReference>
<organism evidence="7 8">
    <name type="scientific">Massilia antarctica</name>
    <dbReference type="NCBI Taxonomy" id="2765360"/>
    <lineage>
        <taxon>Bacteria</taxon>
        <taxon>Pseudomonadati</taxon>
        <taxon>Pseudomonadota</taxon>
        <taxon>Betaproteobacteria</taxon>
        <taxon>Burkholderiales</taxon>
        <taxon>Oxalobacteraceae</taxon>
        <taxon>Telluria group</taxon>
        <taxon>Massilia</taxon>
    </lineage>
</organism>
<feature type="compositionally biased region" description="Gly residues" evidence="4">
    <location>
        <begin position="226"/>
        <end position="239"/>
    </location>
</feature>
<dbReference type="InterPro" id="IPR011514">
    <property type="entry name" value="Secretin_N_2"/>
</dbReference>
<evidence type="ECO:0000259" key="6">
    <source>
        <dbReference type="Pfam" id="PF07655"/>
    </source>
</evidence>
<feature type="region of interest" description="Disordered" evidence="4">
    <location>
        <begin position="224"/>
        <end position="245"/>
    </location>
</feature>
<dbReference type="Pfam" id="PF00263">
    <property type="entry name" value="Secretin"/>
    <property type="match status" value="1"/>
</dbReference>
<dbReference type="EMBL" id="CP065053">
    <property type="protein sequence ID" value="QPI47638.1"/>
    <property type="molecule type" value="Genomic_DNA"/>
</dbReference>
<keyword evidence="2" id="KW-0732">Signal</keyword>
<evidence type="ECO:0000313" key="7">
    <source>
        <dbReference type="EMBL" id="QPI47638.1"/>
    </source>
</evidence>
<dbReference type="PANTHER" id="PTHR30332">
    <property type="entry name" value="PROBABLE GENERAL SECRETION PATHWAY PROTEIN D"/>
    <property type="match status" value="1"/>
</dbReference>
<feature type="domain" description="Secretin N-terminal" evidence="6">
    <location>
        <begin position="200"/>
        <end position="281"/>
    </location>
</feature>
<evidence type="ECO:0000313" key="8">
    <source>
        <dbReference type="Proteomes" id="UP000662888"/>
    </source>
</evidence>
<dbReference type="Pfam" id="PF07655">
    <property type="entry name" value="Secretin_N_2"/>
    <property type="match status" value="1"/>
</dbReference>
<evidence type="ECO:0000256" key="2">
    <source>
        <dbReference type="ARBA" id="ARBA00022729"/>
    </source>
</evidence>
<protein>
    <submittedName>
        <fullName evidence="7">PilN family type IVB pilus formation outer membrane protein</fullName>
    </submittedName>
</protein>
<evidence type="ECO:0000256" key="1">
    <source>
        <dbReference type="ARBA" id="ARBA00004370"/>
    </source>
</evidence>
<dbReference type="InterPro" id="IPR050810">
    <property type="entry name" value="Bact_Secretion_Sys_Channel"/>
</dbReference>